<accession>A0ABY7DA16</accession>
<dbReference type="EMBL" id="CP111012">
    <property type="protein sequence ID" value="WAQ94492.1"/>
    <property type="molecule type" value="Genomic_DNA"/>
</dbReference>
<proteinExistence type="inferred from homology"/>
<dbReference type="PANTHER" id="PTHR24248:SF199">
    <property type="entry name" value="IP13425P-RELATED"/>
    <property type="match status" value="1"/>
</dbReference>
<evidence type="ECO:0000256" key="3">
    <source>
        <dbReference type="ARBA" id="ARBA00022692"/>
    </source>
</evidence>
<evidence type="ECO:0000256" key="7">
    <source>
        <dbReference type="ARBA" id="ARBA00023157"/>
    </source>
</evidence>
<keyword evidence="6 13" id="KW-0472">Membrane</keyword>
<keyword evidence="5 11" id="KW-0297">G-protein coupled receptor</keyword>
<dbReference type="PRINTS" id="PR00237">
    <property type="entry name" value="GPCRRHODOPSN"/>
</dbReference>
<feature type="transmembrane region" description="Helical" evidence="13">
    <location>
        <begin position="111"/>
        <end position="133"/>
    </location>
</feature>
<evidence type="ECO:0000256" key="1">
    <source>
        <dbReference type="ARBA" id="ARBA00004651"/>
    </source>
</evidence>
<dbReference type="InterPro" id="IPR017452">
    <property type="entry name" value="GPCR_Rhodpsn_7TM"/>
</dbReference>
<organism evidence="15 16">
    <name type="scientific">Mya arenaria</name>
    <name type="common">Soft-shell clam</name>
    <dbReference type="NCBI Taxonomy" id="6604"/>
    <lineage>
        <taxon>Eukaryota</taxon>
        <taxon>Metazoa</taxon>
        <taxon>Spiralia</taxon>
        <taxon>Lophotrochozoa</taxon>
        <taxon>Mollusca</taxon>
        <taxon>Bivalvia</taxon>
        <taxon>Autobranchia</taxon>
        <taxon>Heteroconchia</taxon>
        <taxon>Euheterodonta</taxon>
        <taxon>Imparidentia</taxon>
        <taxon>Neoheterodontei</taxon>
        <taxon>Myida</taxon>
        <taxon>Myoidea</taxon>
        <taxon>Myidae</taxon>
        <taxon>Mya</taxon>
    </lineage>
</organism>
<dbReference type="SUPFAM" id="SSF81321">
    <property type="entry name" value="Family A G protein-coupled receptor-like"/>
    <property type="match status" value="1"/>
</dbReference>
<evidence type="ECO:0000256" key="8">
    <source>
        <dbReference type="ARBA" id="ARBA00023170"/>
    </source>
</evidence>
<evidence type="ECO:0000256" key="9">
    <source>
        <dbReference type="ARBA" id="ARBA00023180"/>
    </source>
</evidence>
<evidence type="ECO:0000256" key="11">
    <source>
        <dbReference type="RuleBase" id="RU000688"/>
    </source>
</evidence>
<evidence type="ECO:0000256" key="5">
    <source>
        <dbReference type="ARBA" id="ARBA00023040"/>
    </source>
</evidence>
<keyword evidence="10 11" id="KW-0807">Transducer</keyword>
<keyword evidence="16" id="KW-1185">Reference proteome</keyword>
<feature type="compositionally biased region" description="Basic and acidic residues" evidence="12">
    <location>
        <begin position="277"/>
        <end position="294"/>
    </location>
</feature>
<keyword evidence="3 11" id="KW-0812">Transmembrane</keyword>
<keyword evidence="7" id="KW-1015">Disulfide bond</keyword>
<feature type="transmembrane region" description="Helical" evidence="13">
    <location>
        <begin position="153"/>
        <end position="175"/>
    </location>
</feature>
<name>A0ABY7DA16_MYAAR</name>
<protein>
    <submittedName>
        <fullName evidence="15">5HTR-like protein</fullName>
    </submittedName>
</protein>
<evidence type="ECO:0000256" key="2">
    <source>
        <dbReference type="ARBA" id="ARBA00022475"/>
    </source>
</evidence>
<feature type="domain" description="G-protein coupled receptors family 1 profile" evidence="14">
    <location>
        <begin position="54"/>
        <end position="383"/>
    </location>
</feature>
<evidence type="ECO:0000256" key="12">
    <source>
        <dbReference type="SAM" id="MobiDB-lite"/>
    </source>
</evidence>
<dbReference type="Gene3D" id="1.20.1070.10">
    <property type="entry name" value="Rhodopsin 7-helix transmembrane proteins"/>
    <property type="match status" value="1"/>
</dbReference>
<feature type="transmembrane region" description="Helical" evidence="13">
    <location>
        <begin position="195"/>
        <end position="220"/>
    </location>
</feature>
<keyword evidence="8 11" id="KW-0675">Receptor</keyword>
<feature type="region of interest" description="Disordered" evidence="12">
    <location>
        <begin position="238"/>
        <end position="294"/>
    </location>
</feature>
<dbReference type="PANTHER" id="PTHR24248">
    <property type="entry name" value="ADRENERGIC RECEPTOR-RELATED G-PROTEIN COUPLED RECEPTOR"/>
    <property type="match status" value="1"/>
</dbReference>
<keyword evidence="9" id="KW-0325">Glycoprotein</keyword>
<evidence type="ECO:0000256" key="13">
    <source>
        <dbReference type="SAM" id="Phobius"/>
    </source>
</evidence>
<dbReference type="Proteomes" id="UP001164746">
    <property type="component" value="Chromosome 1"/>
</dbReference>
<evidence type="ECO:0000256" key="4">
    <source>
        <dbReference type="ARBA" id="ARBA00022989"/>
    </source>
</evidence>
<reference evidence="15" key="1">
    <citation type="submission" date="2022-11" db="EMBL/GenBank/DDBJ databases">
        <title>Centuries of genome instability and evolution in soft-shell clam transmissible cancer (bioRxiv).</title>
        <authorList>
            <person name="Hart S.F.M."/>
            <person name="Yonemitsu M.A."/>
            <person name="Giersch R.M."/>
            <person name="Beal B.F."/>
            <person name="Arriagada G."/>
            <person name="Davis B.W."/>
            <person name="Ostrander E.A."/>
            <person name="Goff S.P."/>
            <person name="Metzger M.J."/>
        </authorList>
    </citation>
    <scope>NUCLEOTIDE SEQUENCE</scope>
    <source>
        <strain evidence="15">MELC-2E11</strain>
        <tissue evidence="15">Siphon/mantle</tissue>
    </source>
</reference>
<feature type="transmembrane region" description="Helical" evidence="13">
    <location>
        <begin position="71"/>
        <end position="91"/>
    </location>
</feature>
<dbReference type="PROSITE" id="PS00237">
    <property type="entry name" value="G_PROTEIN_RECEP_F1_1"/>
    <property type="match status" value="1"/>
</dbReference>
<feature type="transmembrane region" description="Helical" evidence="13">
    <location>
        <begin position="42"/>
        <end position="64"/>
    </location>
</feature>
<evidence type="ECO:0000313" key="16">
    <source>
        <dbReference type="Proteomes" id="UP001164746"/>
    </source>
</evidence>
<dbReference type="PROSITE" id="PS50262">
    <property type="entry name" value="G_PROTEIN_RECEP_F1_2"/>
    <property type="match status" value="1"/>
</dbReference>
<sequence>MDMTSSVYEPIGNESDVTTSTFNVSVDGPIIKSIEHLVSVSVILGLMILFTIIGNVFVIAAIILEKNLHNVANYLILSLAVADLMVASIVMPISAVNEVSMKWFFRSEICVMWTTMDVLCCTASILHLVAISIDRYWAVTNIDYTRTRTAKRILVMIAILWFVAMLITIPPLFGWRDDNDPTVTGVCEISQNTGYQVFSTLGAFYIPTILMLIIYIKIFFVARERIRKKRFAQAAKLQQRQTTTQQGTEMTLLSVPHKSSPVSRSEVSEAPCNGSSESHDDNDNRCKENGHVEDDPRSCMIPKGGCEILRAKKHKEKLEAKRERKAARTLGIITGVYIVCWLPFFILAIVNPFIRHIKQIPGPLSSVVLWLGYVNSLLNPIIYTVFNPEFRAAFHKILFGKYSRKNRRRAQR</sequence>
<dbReference type="InterPro" id="IPR002231">
    <property type="entry name" value="5HT_rcpt"/>
</dbReference>
<comment type="similarity">
    <text evidence="11">Belongs to the G-protein coupled receptor 1 family.</text>
</comment>
<dbReference type="PRINTS" id="PR01101">
    <property type="entry name" value="5HTRECEPTOR"/>
</dbReference>
<evidence type="ECO:0000313" key="15">
    <source>
        <dbReference type="EMBL" id="WAQ94492.1"/>
    </source>
</evidence>
<evidence type="ECO:0000256" key="10">
    <source>
        <dbReference type="ARBA" id="ARBA00023224"/>
    </source>
</evidence>
<dbReference type="CDD" id="cd15331">
    <property type="entry name" value="7tmA_5-HT1A_invertebrates"/>
    <property type="match status" value="1"/>
</dbReference>
<comment type="subcellular location">
    <subcellularLocation>
        <location evidence="1">Cell membrane</location>
        <topology evidence="1">Multi-pass membrane protein</topology>
    </subcellularLocation>
</comment>
<keyword evidence="2" id="KW-1003">Cell membrane</keyword>
<feature type="transmembrane region" description="Helical" evidence="13">
    <location>
        <begin position="366"/>
        <end position="386"/>
    </location>
</feature>
<feature type="compositionally biased region" description="Low complexity" evidence="12">
    <location>
        <begin position="238"/>
        <end position="251"/>
    </location>
</feature>
<dbReference type="InterPro" id="IPR000276">
    <property type="entry name" value="GPCR_Rhodpsn"/>
</dbReference>
<feature type="transmembrane region" description="Helical" evidence="13">
    <location>
        <begin position="330"/>
        <end position="354"/>
    </location>
</feature>
<keyword evidence="4 13" id="KW-1133">Transmembrane helix</keyword>
<evidence type="ECO:0000256" key="6">
    <source>
        <dbReference type="ARBA" id="ARBA00023136"/>
    </source>
</evidence>
<dbReference type="Pfam" id="PF00001">
    <property type="entry name" value="7tm_1"/>
    <property type="match status" value="1"/>
</dbReference>
<gene>
    <name evidence="15" type="ORF">MAR_006963</name>
</gene>
<dbReference type="SMART" id="SM01381">
    <property type="entry name" value="7TM_GPCR_Srsx"/>
    <property type="match status" value="1"/>
</dbReference>
<evidence type="ECO:0000259" key="14">
    <source>
        <dbReference type="PROSITE" id="PS50262"/>
    </source>
</evidence>